<sequence>MSEIRIKDNESLDSALRRFKRSCARSGVLAEVRKREHYEKPSVKRKKKSEAARKRKFK</sequence>
<reference evidence="14" key="2">
    <citation type="submission" date="2017-04" db="EMBL/GenBank/DDBJ databases">
        <title>Function of individual gut microbiota members based on whole genome sequencing of pure cultures obtained from chicken caecum.</title>
        <authorList>
            <person name="Medvecky M."/>
            <person name="Cejkova D."/>
            <person name="Polansky O."/>
            <person name="Karasova D."/>
            <person name="Kubasova T."/>
            <person name="Cizek A."/>
            <person name="Rychlik I."/>
        </authorList>
    </citation>
    <scope>NUCLEOTIDE SEQUENCE [LARGE SCALE GENOMIC DNA]</scope>
    <source>
        <strain evidence="14">An175</strain>
    </source>
</reference>
<evidence type="ECO:0000313" key="10">
    <source>
        <dbReference type="EMBL" id="NDO38123.1"/>
    </source>
</evidence>
<gene>
    <name evidence="5 8" type="primary">rpsU</name>
    <name evidence="11" type="ORF">B5F11_06540</name>
    <name evidence="9" type="ORF">D3Z39_05580</name>
    <name evidence="12" type="ORF">DXC40_00110</name>
    <name evidence="8" type="ORF">ERS852551_01832</name>
    <name evidence="10" type="ORF">FMM72_02505</name>
</gene>
<evidence type="ECO:0000256" key="7">
    <source>
        <dbReference type="SAM" id="MobiDB-lite"/>
    </source>
</evidence>
<dbReference type="Proteomes" id="UP000095765">
    <property type="component" value="Unassembled WGS sequence"/>
</dbReference>
<dbReference type="PRINTS" id="PR00976">
    <property type="entry name" value="RIBOSOMALS21"/>
</dbReference>
<feature type="compositionally biased region" description="Basic residues" evidence="7">
    <location>
        <begin position="43"/>
        <end position="58"/>
    </location>
</feature>
<reference evidence="9 16" key="5">
    <citation type="submission" date="2018-08" db="EMBL/GenBank/DDBJ databases">
        <title>Murine metabolic-syndrome-specific gut microbial biobank.</title>
        <authorList>
            <person name="Liu C."/>
        </authorList>
    </citation>
    <scope>NUCLEOTIDE SEQUENCE [LARGE SCALE GENOMIC DNA]</scope>
    <source>
        <strain evidence="9 16">X69</strain>
    </source>
</reference>
<evidence type="ECO:0000256" key="1">
    <source>
        <dbReference type="ARBA" id="ARBA00006640"/>
    </source>
</evidence>
<reference evidence="11" key="3">
    <citation type="journal article" date="2018" name="BMC Genomics">
        <title>Whole genome sequencing and function prediction of 133 gut anaerobes isolated from chicken caecum in pure cultures.</title>
        <authorList>
            <person name="Medvecky M."/>
            <person name="Cejkova D."/>
            <person name="Polansky O."/>
            <person name="Karasova D."/>
            <person name="Kubasova T."/>
            <person name="Cizek A."/>
            <person name="Rychlik I."/>
        </authorList>
    </citation>
    <scope>NUCLEOTIDE SEQUENCE</scope>
    <source>
        <strain evidence="11">An175</strain>
    </source>
</reference>
<evidence type="ECO:0000313" key="11">
    <source>
        <dbReference type="EMBL" id="OUP69981.1"/>
    </source>
</evidence>
<dbReference type="InterPro" id="IPR038380">
    <property type="entry name" value="Ribosomal_bS21_sf"/>
</dbReference>
<evidence type="ECO:0000256" key="3">
    <source>
        <dbReference type="ARBA" id="ARBA00023274"/>
    </source>
</evidence>
<evidence type="ECO:0000313" key="15">
    <source>
        <dbReference type="Proteomes" id="UP000260828"/>
    </source>
</evidence>
<dbReference type="GO" id="GO:0006412">
    <property type="term" value="P:translation"/>
    <property type="evidence" value="ECO:0007669"/>
    <property type="project" value="UniProtKB-UniRule"/>
</dbReference>
<protein>
    <recommendedName>
        <fullName evidence="4 5">Small ribosomal subunit protein bS21</fullName>
    </recommendedName>
</protein>
<dbReference type="GO" id="GO:0003735">
    <property type="term" value="F:structural constituent of ribosome"/>
    <property type="evidence" value="ECO:0007669"/>
    <property type="project" value="InterPro"/>
</dbReference>
<feature type="region of interest" description="Disordered" evidence="7">
    <location>
        <begin position="37"/>
        <end position="58"/>
    </location>
</feature>
<evidence type="ECO:0000313" key="8">
    <source>
        <dbReference type="EMBL" id="CUP75420.1"/>
    </source>
</evidence>
<organism evidence="8 13">
    <name type="scientific">Anaerotruncus colihominis</name>
    <dbReference type="NCBI Taxonomy" id="169435"/>
    <lineage>
        <taxon>Bacteria</taxon>
        <taxon>Bacillati</taxon>
        <taxon>Bacillota</taxon>
        <taxon>Clostridia</taxon>
        <taxon>Eubacteriales</taxon>
        <taxon>Oscillospiraceae</taxon>
        <taxon>Anaerotruncus</taxon>
    </lineage>
</organism>
<comment type="similarity">
    <text evidence="1 5 6">Belongs to the bacterial ribosomal protein bS21 family.</text>
</comment>
<dbReference type="OrthoDB" id="9799244at2"/>
<evidence type="ECO:0000313" key="14">
    <source>
        <dbReference type="Proteomes" id="UP000196386"/>
    </source>
</evidence>
<evidence type="ECO:0000256" key="5">
    <source>
        <dbReference type="HAMAP-Rule" id="MF_00358"/>
    </source>
</evidence>
<evidence type="ECO:0000313" key="9">
    <source>
        <dbReference type="EMBL" id="NBI78345.1"/>
    </source>
</evidence>
<dbReference type="NCBIfam" id="TIGR00030">
    <property type="entry name" value="S21p"/>
    <property type="match status" value="1"/>
</dbReference>
<dbReference type="EMBL" id="CZBE01000011">
    <property type="protein sequence ID" value="CUP75420.1"/>
    <property type="molecule type" value="Genomic_DNA"/>
</dbReference>
<dbReference type="EMBL" id="QVME01000001">
    <property type="protein sequence ID" value="RGE69525.1"/>
    <property type="molecule type" value="Genomic_DNA"/>
</dbReference>
<dbReference type="Pfam" id="PF01165">
    <property type="entry name" value="Ribosomal_S21"/>
    <property type="match status" value="1"/>
</dbReference>
<dbReference type="InterPro" id="IPR018278">
    <property type="entry name" value="Ribosomal_bS21_CS"/>
</dbReference>
<dbReference type="GeneID" id="72462415"/>
<dbReference type="PANTHER" id="PTHR21109">
    <property type="entry name" value="MITOCHONDRIAL 28S RIBOSOMAL PROTEIN S21"/>
    <property type="match status" value="1"/>
</dbReference>
<evidence type="ECO:0000256" key="4">
    <source>
        <dbReference type="ARBA" id="ARBA00035135"/>
    </source>
</evidence>
<dbReference type="GO" id="GO:0005840">
    <property type="term" value="C:ribosome"/>
    <property type="evidence" value="ECO:0007669"/>
    <property type="project" value="UniProtKB-KW"/>
</dbReference>
<evidence type="ECO:0000313" key="12">
    <source>
        <dbReference type="EMBL" id="RGE69525.1"/>
    </source>
</evidence>
<dbReference type="Proteomes" id="UP000462501">
    <property type="component" value="Unassembled WGS sequence"/>
</dbReference>
<dbReference type="PANTHER" id="PTHR21109:SF22">
    <property type="entry name" value="SMALL RIBOSOMAL SUBUNIT PROTEIN BS21"/>
    <property type="match status" value="1"/>
</dbReference>
<dbReference type="PROSITE" id="PS01181">
    <property type="entry name" value="RIBOSOMAL_S21"/>
    <property type="match status" value="1"/>
</dbReference>
<dbReference type="RefSeq" id="WP_006875892.1">
    <property type="nucleotide sequence ID" value="NZ_CABIWA010000013.1"/>
</dbReference>
<evidence type="ECO:0000313" key="13">
    <source>
        <dbReference type="Proteomes" id="UP000095765"/>
    </source>
</evidence>
<dbReference type="EMBL" id="VIQT01000006">
    <property type="protein sequence ID" value="NDO38123.1"/>
    <property type="molecule type" value="Genomic_DNA"/>
</dbReference>
<reference evidence="10 17" key="6">
    <citation type="submission" date="2019-06" db="EMBL/GenBank/DDBJ databases">
        <title>Draft genome sequences of 15 bacterial species constituting the stable defined intestinal microbiota of the GM15 gnotobiotic mouse model.</title>
        <authorList>
            <person name="Elie C."/>
            <person name="Mathieu A."/>
            <person name="Saliou A."/>
            <person name="Darnaud M."/>
            <person name="Leulier F."/>
            <person name="Tamellini A."/>
        </authorList>
    </citation>
    <scope>NUCLEOTIDE SEQUENCE [LARGE SCALE GENOMIC DNA]</scope>
    <source>
        <strain evidence="10 17">JM4-15</strain>
    </source>
</reference>
<evidence type="ECO:0000313" key="17">
    <source>
        <dbReference type="Proteomes" id="UP000462501"/>
    </source>
</evidence>
<dbReference type="Proteomes" id="UP000260828">
    <property type="component" value="Unassembled WGS sequence"/>
</dbReference>
<proteinExistence type="inferred from homology"/>
<reference evidence="8 13" key="1">
    <citation type="submission" date="2015-09" db="EMBL/GenBank/DDBJ databases">
        <authorList>
            <consortium name="Pathogen Informatics"/>
        </authorList>
    </citation>
    <scope>NUCLEOTIDE SEQUENCE [LARGE SCALE GENOMIC DNA]</scope>
    <source>
        <strain evidence="8 13">2789STDY5834939</strain>
    </source>
</reference>
<dbReference type="Proteomes" id="UP000196386">
    <property type="component" value="Unassembled WGS sequence"/>
</dbReference>
<dbReference type="Gene3D" id="1.20.5.1150">
    <property type="entry name" value="Ribosomal protein S8"/>
    <property type="match status" value="1"/>
</dbReference>
<dbReference type="InterPro" id="IPR001911">
    <property type="entry name" value="Ribosomal_bS21"/>
</dbReference>
<accession>A0A174QX16</accession>
<evidence type="ECO:0000313" key="16">
    <source>
        <dbReference type="Proteomes" id="UP000446348"/>
    </source>
</evidence>
<dbReference type="AlphaFoldDB" id="A0A174QX16"/>
<dbReference type="EMBL" id="QXWZ01000007">
    <property type="protein sequence ID" value="NBI78345.1"/>
    <property type="molecule type" value="Genomic_DNA"/>
</dbReference>
<dbReference type="HAMAP" id="MF_00358">
    <property type="entry name" value="Ribosomal_bS21"/>
    <property type="match status" value="1"/>
</dbReference>
<dbReference type="Proteomes" id="UP000446348">
    <property type="component" value="Unassembled WGS sequence"/>
</dbReference>
<dbReference type="EMBL" id="NFKP01000006">
    <property type="protein sequence ID" value="OUP69981.1"/>
    <property type="molecule type" value="Genomic_DNA"/>
</dbReference>
<keyword evidence="2 5" id="KW-0689">Ribosomal protein</keyword>
<keyword evidence="3 5" id="KW-0687">Ribonucleoprotein</keyword>
<evidence type="ECO:0000256" key="6">
    <source>
        <dbReference type="RuleBase" id="RU000667"/>
    </source>
</evidence>
<reference evidence="12 15" key="4">
    <citation type="submission" date="2018-08" db="EMBL/GenBank/DDBJ databases">
        <title>A genome reference for cultivated species of the human gut microbiota.</title>
        <authorList>
            <person name="Zou Y."/>
            <person name="Xue W."/>
            <person name="Luo G."/>
        </authorList>
    </citation>
    <scope>NUCLEOTIDE SEQUENCE [LARGE SCALE GENOMIC DNA]</scope>
    <source>
        <strain evidence="12 15">TF05-12AC</strain>
    </source>
</reference>
<dbReference type="GO" id="GO:1990904">
    <property type="term" value="C:ribonucleoprotein complex"/>
    <property type="evidence" value="ECO:0007669"/>
    <property type="project" value="UniProtKB-KW"/>
</dbReference>
<name>A0A174QX16_9FIRM</name>
<evidence type="ECO:0000256" key="2">
    <source>
        <dbReference type="ARBA" id="ARBA00022980"/>
    </source>
</evidence>